<reference evidence="1" key="1">
    <citation type="journal article" date="2020" name="Nature">
        <title>Giant virus diversity and host interactions through global metagenomics.</title>
        <authorList>
            <person name="Schulz F."/>
            <person name="Roux S."/>
            <person name="Paez-Espino D."/>
            <person name="Jungbluth S."/>
            <person name="Walsh D.A."/>
            <person name="Denef V.J."/>
            <person name="McMahon K.D."/>
            <person name="Konstantinidis K.T."/>
            <person name="Eloe-Fadrosh E.A."/>
            <person name="Kyrpides N.C."/>
            <person name="Woyke T."/>
        </authorList>
    </citation>
    <scope>NUCLEOTIDE SEQUENCE</scope>
    <source>
        <strain evidence="1">GVMAG-S-1014582-52</strain>
    </source>
</reference>
<sequence>MQSINIINNDISVSQKFHSIDNTKERLNIIFCKFPQLEEAIYHFQILDFFSLMISIFKIKIDNVHILKNHMLINIVKNIEKTKELIELNPLTRHDVKDNIFIDDNVFDFFYQEEPLDVVQFLIDYFRIKADIAFFKDSSKKSSDPIWDVHKKLICLFCNIKKNCNLDQEITSSLSQSQNVIPNYLNSNFSQQSKRIQKSIITVPSIQTSPNVFHSTNVVPLKYPTLPIPIPSRRQYPNIIDPPSQYIPHSKRNYY</sequence>
<organism evidence="1">
    <name type="scientific">viral metagenome</name>
    <dbReference type="NCBI Taxonomy" id="1070528"/>
    <lineage>
        <taxon>unclassified sequences</taxon>
        <taxon>metagenomes</taxon>
        <taxon>organismal metagenomes</taxon>
    </lineage>
</organism>
<dbReference type="EMBL" id="MN740556">
    <property type="protein sequence ID" value="QHU32930.1"/>
    <property type="molecule type" value="Genomic_DNA"/>
</dbReference>
<accession>A0A6C0LRD7</accession>
<name>A0A6C0LRD7_9ZZZZ</name>
<protein>
    <submittedName>
        <fullName evidence="1">Uncharacterized protein</fullName>
    </submittedName>
</protein>
<proteinExistence type="predicted"/>
<dbReference type="AlphaFoldDB" id="A0A6C0LRD7"/>
<evidence type="ECO:0000313" key="1">
    <source>
        <dbReference type="EMBL" id="QHU32930.1"/>
    </source>
</evidence>